<reference evidence="2 3" key="1">
    <citation type="journal article" date="2016" name="Front. Microbiol.">
        <title>Genomic Resource of Rice Seed Associated Bacteria.</title>
        <authorList>
            <person name="Midha S."/>
            <person name="Bansal K."/>
            <person name="Sharma S."/>
            <person name="Kumar N."/>
            <person name="Patil P.P."/>
            <person name="Chaudhry V."/>
            <person name="Patil P.B."/>
        </authorList>
    </citation>
    <scope>NUCLEOTIDE SEQUENCE [LARGE SCALE GENOMIC DNA]</scope>
    <source>
        <strain evidence="2 3">RSA3</strain>
    </source>
</reference>
<dbReference type="AlphaFoldDB" id="A0A147FA26"/>
<evidence type="ECO:0000313" key="3">
    <source>
        <dbReference type="Proteomes" id="UP000072189"/>
    </source>
</evidence>
<feature type="transmembrane region" description="Helical" evidence="1">
    <location>
        <begin position="36"/>
        <end position="54"/>
    </location>
</feature>
<proteinExistence type="predicted"/>
<gene>
    <name evidence="2" type="ORF">RSA3_04725</name>
</gene>
<evidence type="ECO:0000256" key="1">
    <source>
        <dbReference type="SAM" id="Phobius"/>
    </source>
</evidence>
<keyword evidence="1" id="KW-1133">Transmembrane helix</keyword>
<evidence type="ECO:0000313" key="2">
    <source>
        <dbReference type="EMBL" id="KTS13418.1"/>
    </source>
</evidence>
<feature type="transmembrane region" description="Helical" evidence="1">
    <location>
        <begin position="61"/>
        <end position="78"/>
    </location>
</feature>
<protein>
    <submittedName>
        <fullName evidence="2">Histidinol dehydrogenase</fullName>
    </submittedName>
</protein>
<dbReference type="PATRIC" id="fig|2033.4.peg.2170"/>
<dbReference type="OrthoDB" id="5082752at2"/>
<feature type="transmembrane region" description="Helical" evidence="1">
    <location>
        <begin position="98"/>
        <end position="117"/>
    </location>
</feature>
<name>A0A147FA26_MICTE</name>
<feature type="transmembrane region" description="Helical" evidence="1">
    <location>
        <begin position="5"/>
        <end position="24"/>
    </location>
</feature>
<comment type="caution">
    <text evidence="2">The sequence shown here is derived from an EMBL/GenBank/DDBJ whole genome shotgun (WGS) entry which is preliminary data.</text>
</comment>
<organism evidence="2 3">
    <name type="scientific">Microbacterium testaceum</name>
    <name type="common">Aureobacterium testaceum</name>
    <name type="synonym">Brevibacterium testaceum</name>
    <dbReference type="NCBI Taxonomy" id="2033"/>
    <lineage>
        <taxon>Bacteria</taxon>
        <taxon>Bacillati</taxon>
        <taxon>Actinomycetota</taxon>
        <taxon>Actinomycetes</taxon>
        <taxon>Micrococcales</taxon>
        <taxon>Microbacteriaceae</taxon>
        <taxon>Microbacterium</taxon>
    </lineage>
</organism>
<dbReference type="EMBL" id="LDRV01000026">
    <property type="protein sequence ID" value="KTS13418.1"/>
    <property type="molecule type" value="Genomic_DNA"/>
</dbReference>
<dbReference type="Proteomes" id="UP000072189">
    <property type="component" value="Unassembled WGS sequence"/>
</dbReference>
<accession>A0A147FA26</accession>
<keyword evidence="1" id="KW-0812">Transmembrane</keyword>
<keyword evidence="1" id="KW-0472">Membrane</keyword>
<dbReference type="RefSeq" id="WP_058597998.1">
    <property type="nucleotide sequence ID" value="NZ_JBFBMN010000001.1"/>
</dbReference>
<sequence length="140" mass="14281">MSSGILRIVGWVVALLIGAFYGVAGTIGQAFRLGPVPLGLLLATLGSAALLVALRTLTGDRVNALAGGLGISLATYVFSQPGLGGSAIVAAPSPGMEWIPVVWTVVGPALMVFVAFWPSFSHLPQGTTESDEARAAAHVR</sequence>